<proteinExistence type="predicted"/>
<dbReference type="Proteomes" id="UP001597419">
    <property type="component" value="Unassembled WGS sequence"/>
</dbReference>
<name>A0ABW5GS90_9PSEU</name>
<comment type="caution">
    <text evidence="1">The sequence shown here is derived from an EMBL/GenBank/DDBJ whole genome shotgun (WGS) entry which is preliminary data.</text>
</comment>
<keyword evidence="2" id="KW-1185">Reference proteome</keyword>
<evidence type="ECO:0000313" key="1">
    <source>
        <dbReference type="EMBL" id="MFD2463799.1"/>
    </source>
</evidence>
<sequence length="72" mass="7898">MPELLLAEDRIDFDVDLRELQGQDRLDLFCGFLRAIGTCLAKPVSMATEGGGPGEVFLRFDPVADEVRLTAS</sequence>
<reference evidence="2" key="1">
    <citation type="journal article" date="2019" name="Int. J. Syst. Evol. Microbiol.">
        <title>The Global Catalogue of Microorganisms (GCM) 10K type strain sequencing project: providing services to taxonomists for standard genome sequencing and annotation.</title>
        <authorList>
            <consortium name="The Broad Institute Genomics Platform"/>
            <consortium name="The Broad Institute Genome Sequencing Center for Infectious Disease"/>
            <person name="Wu L."/>
            <person name="Ma J."/>
        </authorList>
    </citation>
    <scope>NUCLEOTIDE SEQUENCE [LARGE SCALE GENOMIC DNA]</scope>
    <source>
        <strain evidence="2">CGMCC 4.7643</strain>
    </source>
</reference>
<dbReference type="EMBL" id="JBHUKU010000022">
    <property type="protein sequence ID" value="MFD2463799.1"/>
    <property type="molecule type" value="Genomic_DNA"/>
</dbReference>
<dbReference type="RefSeq" id="WP_345386418.1">
    <property type="nucleotide sequence ID" value="NZ_BAABHG010000001.1"/>
</dbReference>
<organism evidence="1 2">
    <name type="scientific">Amycolatopsis samaneae</name>
    <dbReference type="NCBI Taxonomy" id="664691"/>
    <lineage>
        <taxon>Bacteria</taxon>
        <taxon>Bacillati</taxon>
        <taxon>Actinomycetota</taxon>
        <taxon>Actinomycetes</taxon>
        <taxon>Pseudonocardiales</taxon>
        <taxon>Pseudonocardiaceae</taxon>
        <taxon>Amycolatopsis</taxon>
    </lineage>
</organism>
<accession>A0ABW5GS90</accession>
<evidence type="ECO:0000313" key="2">
    <source>
        <dbReference type="Proteomes" id="UP001597419"/>
    </source>
</evidence>
<gene>
    <name evidence="1" type="ORF">ACFSYJ_34650</name>
</gene>
<protein>
    <submittedName>
        <fullName evidence="1">Uncharacterized protein</fullName>
    </submittedName>
</protein>